<evidence type="ECO:0000256" key="1">
    <source>
        <dbReference type="SAM" id="MobiDB-lite"/>
    </source>
</evidence>
<evidence type="ECO:0000313" key="2">
    <source>
        <dbReference type="EMBL" id="KIH69415.1"/>
    </source>
</evidence>
<feature type="compositionally biased region" description="Basic and acidic residues" evidence="1">
    <location>
        <begin position="235"/>
        <end position="249"/>
    </location>
</feature>
<protein>
    <submittedName>
        <fullName evidence="2">Uncharacterized protein</fullName>
    </submittedName>
</protein>
<feature type="region of interest" description="Disordered" evidence="1">
    <location>
        <begin position="1"/>
        <end position="37"/>
    </location>
</feature>
<dbReference type="AlphaFoldDB" id="A0A0C2H6D4"/>
<sequence length="249" mass="28667">MPANTRSRQNKAKNNQTPSPIPAPDGSDGTAPASNEPSLVNQLHDELRRFLPQKKNSWDHECFFAEEIVHGIPELPTDALPSERQADIEAKVLRILDALGVEATPWAVFRMGKMSEDRPHLTKVILPSRSHYYAVPGRARSLKEMCNYRHIFIRASLTEAERKKEYDLRQEVRNRNHSLCHGECVVYKGEVVKVLDIPSLRRSQRMSQASFFEEIYEDDGQFSERHRLRGSRVPTEPKGKTLYDHSYFK</sequence>
<evidence type="ECO:0000313" key="3">
    <source>
        <dbReference type="Proteomes" id="UP000054047"/>
    </source>
</evidence>
<reference evidence="2 3" key="1">
    <citation type="submission" date="2013-12" db="EMBL/GenBank/DDBJ databases">
        <title>Draft genome of the parsitic nematode Ancylostoma duodenale.</title>
        <authorList>
            <person name="Mitreva M."/>
        </authorList>
    </citation>
    <scope>NUCLEOTIDE SEQUENCE [LARGE SCALE GENOMIC DNA]</scope>
    <source>
        <strain evidence="2 3">Zhejiang</strain>
    </source>
</reference>
<gene>
    <name evidence="2" type="ORF">ANCDUO_00246</name>
</gene>
<keyword evidence="3" id="KW-1185">Reference proteome</keyword>
<feature type="region of interest" description="Disordered" evidence="1">
    <location>
        <begin position="229"/>
        <end position="249"/>
    </location>
</feature>
<name>A0A0C2H6D4_9BILA</name>
<organism evidence="2 3">
    <name type="scientific">Ancylostoma duodenale</name>
    <dbReference type="NCBI Taxonomy" id="51022"/>
    <lineage>
        <taxon>Eukaryota</taxon>
        <taxon>Metazoa</taxon>
        <taxon>Ecdysozoa</taxon>
        <taxon>Nematoda</taxon>
        <taxon>Chromadorea</taxon>
        <taxon>Rhabditida</taxon>
        <taxon>Rhabditina</taxon>
        <taxon>Rhabditomorpha</taxon>
        <taxon>Strongyloidea</taxon>
        <taxon>Ancylostomatidae</taxon>
        <taxon>Ancylostomatinae</taxon>
        <taxon>Ancylostoma</taxon>
    </lineage>
</organism>
<dbReference type="EMBL" id="KN726161">
    <property type="protein sequence ID" value="KIH69415.1"/>
    <property type="molecule type" value="Genomic_DNA"/>
</dbReference>
<accession>A0A0C2H6D4</accession>
<proteinExistence type="predicted"/>
<dbReference type="Proteomes" id="UP000054047">
    <property type="component" value="Unassembled WGS sequence"/>
</dbReference>
<feature type="compositionally biased region" description="Polar residues" evidence="1">
    <location>
        <begin position="1"/>
        <end position="18"/>
    </location>
</feature>
<dbReference type="OrthoDB" id="5828215at2759"/>